<gene>
    <name evidence="2" type="ORF">HK097_002215</name>
</gene>
<dbReference type="Proteomes" id="UP001212841">
    <property type="component" value="Unassembled WGS sequence"/>
</dbReference>
<keyword evidence="1" id="KW-0175">Coiled coil</keyword>
<dbReference type="EMBL" id="JADGJD010000147">
    <property type="protein sequence ID" value="KAJ3054278.1"/>
    <property type="molecule type" value="Genomic_DNA"/>
</dbReference>
<sequence length="308" mass="34180">MSVKITLPVPEPEIPQPEIPGPEIKDSIYYYMTKDDFDTFDVQLQILAVANTKRTKDAIVTLCERVRTALAGLTIECVSSEWEFQLQSREYRTRFEQYDRERDQLLRTVQNLNDELVRRDRMMVNLQNKDVVIDLVTEGGSGSGSHSGASEAGHVVGEVEVITEVVPVIVGEDGQEVPVVVGEDGQEVPVVVGEVAPVVLGKVAPVVVEGDADSVASVDDSRITTTALPVTFQCLQPGRKRQRKDPVDSIQPQIKYILKRGQYTKMHISEKAEVDLLANIEPQDLAVLHNTYENWDEAKRLANLATGT</sequence>
<evidence type="ECO:0000313" key="2">
    <source>
        <dbReference type="EMBL" id="KAJ3054278.1"/>
    </source>
</evidence>
<accession>A0AAD5X7X4</accession>
<evidence type="ECO:0000256" key="1">
    <source>
        <dbReference type="SAM" id="Coils"/>
    </source>
</evidence>
<proteinExistence type="predicted"/>
<keyword evidence="3" id="KW-1185">Reference proteome</keyword>
<reference evidence="2" key="1">
    <citation type="submission" date="2020-05" db="EMBL/GenBank/DDBJ databases">
        <title>Phylogenomic resolution of chytrid fungi.</title>
        <authorList>
            <person name="Stajich J.E."/>
            <person name="Amses K."/>
            <person name="Simmons R."/>
            <person name="Seto K."/>
            <person name="Myers J."/>
            <person name="Bonds A."/>
            <person name="Quandt C.A."/>
            <person name="Barry K."/>
            <person name="Liu P."/>
            <person name="Grigoriev I."/>
            <person name="Longcore J.E."/>
            <person name="James T.Y."/>
        </authorList>
    </citation>
    <scope>NUCLEOTIDE SEQUENCE</scope>
    <source>
        <strain evidence="2">JEL0318</strain>
    </source>
</reference>
<name>A0AAD5X7X4_9FUNG</name>
<dbReference type="AlphaFoldDB" id="A0AAD5X7X4"/>
<feature type="coiled-coil region" evidence="1">
    <location>
        <begin position="95"/>
        <end position="129"/>
    </location>
</feature>
<protein>
    <submittedName>
        <fullName evidence="2">Uncharacterized protein</fullName>
    </submittedName>
</protein>
<organism evidence="2 3">
    <name type="scientific">Rhizophlyctis rosea</name>
    <dbReference type="NCBI Taxonomy" id="64517"/>
    <lineage>
        <taxon>Eukaryota</taxon>
        <taxon>Fungi</taxon>
        <taxon>Fungi incertae sedis</taxon>
        <taxon>Chytridiomycota</taxon>
        <taxon>Chytridiomycota incertae sedis</taxon>
        <taxon>Chytridiomycetes</taxon>
        <taxon>Rhizophlyctidales</taxon>
        <taxon>Rhizophlyctidaceae</taxon>
        <taxon>Rhizophlyctis</taxon>
    </lineage>
</organism>
<comment type="caution">
    <text evidence="2">The sequence shown here is derived from an EMBL/GenBank/DDBJ whole genome shotgun (WGS) entry which is preliminary data.</text>
</comment>
<evidence type="ECO:0000313" key="3">
    <source>
        <dbReference type="Proteomes" id="UP001212841"/>
    </source>
</evidence>